<accession>A0A8K0JER6</accession>
<feature type="transmembrane region" description="Helical" evidence="11">
    <location>
        <begin position="58"/>
        <end position="79"/>
    </location>
</feature>
<evidence type="ECO:0000256" key="10">
    <source>
        <dbReference type="ARBA" id="ARBA00051436"/>
    </source>
</evidence>
<keyword evidence="14" id="KW-1185">Reference proteome</keyword>
<gene>
    <name evidence="13" type="ORF">FFLO_06677</name>
</gene>
<comment type="subcellular location">
    <subcellularLocation>
        <location evidence="2">Mitochondrion</location>
    </subcellularLocation>
</comment>
<dbReference type="EC" id="1.1.2.4" evidence="9"/>
<dbReference type="PROSITE" id="PS51387">
    <property type="entry name" value="FAD_PCMH"/>
    <property type="match status" value="1"/>
</dbReference>
<evidence type="ECO:0000256" key="6">
    <source>
        <dbReference type="ARBA" id="ARBA00022946"/>
    </source>
</evidence>
<comment type="cofactor">
    <cofactor evidence="1">
        <name>FAD</name>
        <dbReference type="ChEBI" id="CHEBI:57692"/>
    </cofactor>
</comment>
<dbReference type="Proteomes" id="UP000812966">
    <property type="component" value="Unassembled WGS sequence"/>
</dbReference>
<dbReference type="SUPFAM" id="SSF55103">
    <property type="entry name" value="FAD-linked oxidases, C-terminal domain"/>
    <property type="match status" value="1"/>
</dbReference>
<dbReference type="PANTHER" id="PTHR11748">
    <property type="entry name" value="D-LACTATE DEHYDROGENASE"/>
    <property type="match status" value="1"/>
</dbReference>
<keyword evidence="4" id="KW-0285">Flavoprotein</keyword>
<dbReference type="EMBL" id="JABELV010000243">
    <property type="protein sequence ID" value="KAG7527690.1"/>
    <property type="molecule type" value="Genomic_DNA"/>
</dbReference>
<dbReference type="InterPro" id="IPR036318">
    <property type="entry name" value="FAD-bd_PCMH-like_sf"/>
</dbReference>
<evidence type="ECO:0000256" key="4">
    <source>
        <dbReference type="ARBA" id="ARBA00022630"/>
    </source>
</evidence>
<comment type="similarity">
    <text evidence="3">Belongs to the FAD-binding oxidoreductase/transferase type 4 family.</text>
</comment>
<evidence type="ECO:0000313" key="13">
    <source>
        <dbReference type="EMBL" id="KAG7527690.1"/>
    </source>
</evidence>
<evidence type="ECO:0000256" key="5">
    <source>
        <dbReference type="ARBA" id="ARBA00022827"/>
    </source>
</evidence>
<evidence type="ECO:0000256" key="8">
    <source>
        <dbReference type="ARBA" id="ARBA00023128"/>
    </source>
</evidence>
<keyword evidence="11" id="KW-0812">Transmembrane</keyword>
<dbReference type="GO" id="GO:1903457">
    <property type="term" value="P:lactate catabolic process"/>
    <property type="evidence" value="ECO:0007669"/>
    <property type="project" value="TreeGrafter"/>
</dbReference>
<dbReference type="FunFam" id="3.30.70.2740:FF:000001">
    <property type="entry name" value="D-lactate dehydrogenase mitochondrial"/>
    <property type="match status" value="1"/>
</dbReference>
<dbReference type="InterPro" id="IPR006094">
    <property type="entry name" value="Oxid_FAD_bind_N"/>
</dbReference>
<dbReference type="InterPro" id="IPR016164">
    <property type="entry name" value="FAD-linked_Oxase-like_C"/>
</dbReference>
<dbReference type="FunFam" id="1.10.45.10:FF:000001">
    <property type="entry name" value="D-lactate dehydrogenase mitochondrial"/>
    <property type="match status" value="1"/>
</dbReference>
<dbReference type="InterPro" id="IPR004113">
    <property type="entry name" value="FAD-bd_oxidored_4_C"/>
</dbReference>
<proteinExistence type="inferred from homology"/>
<dbReference type="Gene3D" id="3.30.465.10">
    <property type="match status" value="1"/>
</dbReference>
<keyword evidence="7" id="KW-0560">Oxidoreductase</keyword>
<protein>
    <recommendedName>
        <fullName evidence="9">D-lactate dehydrogenase (cytochrome)</fullName>
        <ecNumber evidence="9">1.1.2.4</ecNumber>
    </recommendedName>
</protein>
<keyword evidence="5" id="KW-0274">FAD</keyword>
<evidence type="ECO:0000256" key="7">
    <source>
        <dbReference type="ARBA" id="ARBA00023002"/>
    </source>
</evidence>
<keyword evidence="11" id="KW-0472">Membrane</keyword>
<dbReference type="GO" id="GO:0004458">
    <property type="term" value="F:D-lactate dehydrogenase (cytochrome) activity"/>
    <property type="evidence" value="ECO:0007669"/>
    <property type="project" value="UniProtKB-EC"/>
</dbReference>
<evidence type="ECO:0000256" key="2">
    <source>
        <dbReference type="ARBA" id="ARBA00004173"/>
    </source>
</evidence>
<dbReference type="GO" id="GO:0005739">
    <property type="term" value="C:mitochondrion"/>
    <property type="evidence" value="ECO:0007669"/>
    <property type="project" value="UniProtKB-SubCell"/>
</dbReference>
<reference evidence="13" key="1">
    <citation type="submission" date="2020-04" db="EMBL/GenBank/DDBJ databases">
        <title>Analysis of mating type loci in Filobasidium floriforme.</title>
        <authorList>
            <person name="Nowrousian M."/>
        </authorList>
    </citation>
    <scope>NUCLEOTIDE SEQUENCE</scope>
    <source>
        <strain evidence="13">CBS 6242</strain>
    </source>
</reference>
<keyword evidence="6" id="KW-0809">Transit peptide</keyword>
<evidence type="ECO:0000256" key="1">
    <source>
        <dbReference type="ARBA" id="ARBA00001974"/>
    </source>
</evidence>
<dbReference type="FunFam" id="3.30.465.10:FF:000014">
    <property type="entry name" value="D-lactate dehydrogenase (Cytochrome), putative"/>
    <property type="match status" value="1"/>
</dbReference>
<dbReference type="Gene3D" id="1.10.45.10">
    <property type="entry name" value="Vanillyl-alcohol Oxidase, Chain A, domain 4"/>
    <property type="match status" value="1"/>
</dbReference>
<dbReference type="GO" id="GO:0071949">
    <property type="term" value="F:FAD binding"/>
    <property type="evidence" value="ECO:0007669"/>
    <property type="project" value="InterPro"/>
</dbReference>
<keyword evidence="8" id="KW-0496">Mitochondrion</keyword>
<comment type="catalytic activity">
    <reaction evidence="10">
        <text>(R)-lactate + 2 Fe(III)-[cytochrome c] = 2 Fe(II)-[cytochrome c] + pyruvate + 2 H(+)</text>
        <dbReference type="Rhea" id="RHEA:13521"/>
        <dbReference type="Rhea" id="RHEA-COMP:10350"/>
        <dbReference type="Rhea" id="RHEA-COMP:14399"/>
        <dbReference type="ChEBI" id="CHEBI:15361"/>
        <dbReference type="ChEBI" id="CHEBI:15378"/>
        <dbReference type="ChEBI" id="CHEBI:16004"/>
        <dbReference type="ChEBI" id="CHEBI:29033"/>
        <dbReference type="ChEBI" id="CHEBI:29034"/>
        <dbReference type="EC" id="1.1.2.4"/>
    </reaction>
</comment>
<dbReference type="InterPro" id="IPR016166">
    <property type="entry name" value="FAD-bd_PCMH"/>
</dbReference>
<sequence>MIPRAFRLAQPVRLVPVSFRRSLSSSSLRYSSELARKKPDTTVSPRFRYSGFSPNQSFAISFLTIFGAGALGYALSSLLESQGVHLFSSAPPKNTPLDLDPEDETVTGPGTFRPVHGSKKAYDAAIVALRASFQKKGKEDNVSTDEDDLRSHGINDWSYHGSHPASVVVWAESIEDVKEVVDISRKFKVPITPYSGGTSLEGHFSSPYAGISLDMSRMDRILQINEADGDVVVEPGVKWEDLNAELKKKGIPLFFPLDPGPGATIGGMMSTGCSGTNAVRYGTMRGEWVLNATVMLPNGDIIKTRQRSRKSSAGWDTTKMFIGAEGTLGIILQATLKLAPLLPTRVAVVSFDTGVEAAVRAATETVTAGLPIQCVEFLDALTMKAINQGGLAGREFKEKDTLFFKLQGSDRSMGEIAETLQAITKKHGGIGFEFAGSDAEAEAAWQGRKAALWSVQALKENGRVWTTDVCVPISKLPQLVRETSDDAVRRGLLACHFGHVGDGNVHSLFVFQNDEELEEIKDAVHVMVERAIALDGTSSGEHGAGMGKAEFLKPELGEETVRLMHTIKRTIDPDNLFNPGKIYVDIKPTQRE</sequence>
<dbReference type="InterPro" id="IPR016169">
    <property type="entry name" value="FAD-bd_PCMH_sub2"/>
</dbReference>
<evidence type="ECO:0000256" key="11">
    <source>
        <dbReference type="SAM" id="Phobius"/>
    </source>
</evidence>
<dbReference type="Gene3D" id="3.30.70.2740">
    <property type="match status" value="1"/>
</dbReference>
<name>A0A8K0JER6_9TREE</name>
<evidence type="ECO:0000256" key="3">
    <source>
        <dbReference type="ARBA" id="ARBA00008000"/>
    </source>
</evidence>
<dbReference type="Pfam" id="PF01565">
    <property type="entry name" value="FAD_binding_4"/>
    <property type="match status" value="1"/>
</dbReference>
<keyword evidence="11" id="KW-1133">Transmembrane helix</keyword>
<dbReference type="AlphaFoldDB" id="A0A8K0JER6"/>
<evidence type="ECO:0000313" key="14">
    <source>
        <dbReference type="Proteomes" id="UP000812966"/>
    </source>
</evidence>
<evidence type="ECO:0000256" key="9">
    <source>
        <dbReference type="ARBA" id="ARBA00038897"/>
    </source>
</evidence>
<organism evidence="13 14">
    <name type="scientific">Filobasidium floriforme</name>
    <dbReference type="NCBI Taxonomy" id="5210"/>
    <lineage>
        <taxon>Eukaryota</taxon>
        <taxon>Fungi</taxon>
        <taxon>Dikarya</taxon>
        <taxon>Basidiomycota</taxon>
        <taxon>Agaricomycotina</taxon>
        <taxon>Tremellomycetes</taxon>
        <taxon>Filobasidiales</taxon>
        <taxon>Filobasidiaceae</taxon>
        <taxon>Filobasidium</taxon>
    </lineage>
</organism>
<dbReference type="InterPro" id="IPR016171">
    <property type="entry name" value="Vanillyl_alc_oxidase_C-sub2"/>
</dbReference>
<evidence type="ECO:0000259" key="12">
    <source>
        <dbReference type="PROSITE" id="PS51387"/>
    </source>
</evidence>
<dbReference type="SUPFAM" id="SSF56176">
    <property type="entry name" value="FAD-binding/transporter-associated domain-like"/>
    <property type="match status" value="1"/>
</dbReference>
<feature type="domain" description="FAD-binding PCMH-type" evidence="12">
    <location>
        <begin position="160"/>
        <end position="341"/>
    </location>
</feature>
<dbReference type="Pfam" id="PF02913">
    <property type="entry name" value="FAD-oxidase_C"/>
    <property type="match status" value="1"/>
</dbReference>
<comment type="caution">
    <text evidence="13">The sequence shown here is derived from an EMBL/GenBank/DDBJ whole genome shotgun (WGS) entry which is preliminary data.</text>
</comment>
<dbReference type="PANTHER" id="PTHR11748:SF111">
    <property type="entry name" value="D-LACTATE DEHYDROGENASE, MITOCHONDRIAL-RELATED"/>
    <property type="match status" value="1"/>
</dbReference>
<dbReference type="GO" id="GO:0008720">
    <property type="term" value="F:D-lactate dehydrogenase (NAD+) activity"/>
    <property type="evidence" value="ECO:0007669"/>
    <property type="project" value="TreeGrafter"/>
</dbReference>